<dbReference type="InterPro" id="IPR004821">
    <property type="entry name" value="Cyt_trans-like"/>
</dbReference>
<organism evidence="4">
    <name type="scientific">Leptocylindrus aporus</name>
    <dbReference type="NCBI Taxonomy" id="1398097"/>
    <lineage>
        <taxon>Eukaryota</taxon>
        <taxon>Sar</taxon>
        <taxon>Stramenopiles</taxon>
        <taxon>Ochrophyta</taxon>
        <taxon>Bacillariophyta</taxon>
        <taxon>Coscinodiscophyceae</taxon>
        <taxon>Chaetocerotophycidae</taxon>
        <taxon>Leptocylindrales</taxon>
        <taxon>Leptocylindraceae</taxon>
        <taxon>Leptocylindrus</taxon>
    </lineage>
</organism>
<dbReference type="PROSITE" id="PS51382">
    <property type="entry name" value="SPX"/>
    <property type="match status" value="1"/>
</dbReference>
<dbReference type="EMBL" id="HBEU01000360">
    <property type="protein sequence ID" value="CAD8574087.1"/>
    <property type="molecule type" value="Transcribed_RNA"/>
</dbReference>
<dbReference type="NCBIfam" id="TIGR00125">
    <property type="entry name" value="cyt_tran_rel"/>
    <property type="match status" value="1"/>
</dbReference>
<dbReference type="PANTHER" id="PTHR43793">
    <property type="entry name" value="FAD SYNTHASE"/>
    <property type="match status" value="1"/>
</dbReference>
<dbReference type="InterPro" id="IPR050385">
    <property type="entry name" value="Archaeal_FAD_synthase"/>
</dbReference>
<dbReference type="InterPro" id="IPR014729">
    <property type="entry name" value="Rossmann-like_a/b/a_fold"/>
</dbReference>
<gene>
    <name evidence="4" type="ORF">LDAN0322_LOCUS231</name>
</gene>
<accession>A0A7S0PJL5</accession>
<feature type="domain" description="SPX" evidence="3">
    <location>
        <begin position="1"/>
        <end position="201"/>
    </location>
</feature>
<proteinExistence type="predicted"/>
<dbReference type="InterPro" id="IPR004331">
    <property type="entry name" value="SPX_dom"/>
</dbReference>
<sequence>MKFGRILREKTLKEWRFYSVDYKAMKKALNKGDAKEFDEVLEASKERVKKFYDSKESWVMTYLKSLEAKVADLVQISADTNRSNTCCDKLDAAACSSTDEDASSLSSFSSTSNASKDSVFEESQGEVNCCDNKDSLKDAYRLMGSDVRFQAFIYCKKALDTFLRELDLLLEYLELNLTAFTKILKKSDKRNRTNMREDKIKEILRTHSFLKGSALASVRVRVQHLLAQTNENKPPLPEGWESRKVYTIGCFDLFHRGHQNVLKSLREFGAYIVAGIHDDASYYKLKKKYPIDTLEVRMRNVKPFVDQLYVIPSTDPLLYIQSVVSEHDVINGTCCYARGDDMLEFPARPWVESVMPVYFVPRTESCSSTLLRTIYHADCPELRLKAAFARTRYDGKPIDEKTGEVLVLNKLPTNQ</sequence>
<keyword evidence="1" id="KW-0808">Transferase</keyword>
<dbReference type="GO" id="GO:0016779">
    <property type="term" value="F:nucleotidyltransferase activity"/>
    <property type="evidence" value="ECO:0007669"/>
    <property type="project" value="UniProtKB-KW"/>
</dbReference>
<dbReference type="Gene3D" id="3.40.50.620">
    <property type="entry name" value="HUPs"/>
    <property type="match status" value="1"/>
</dbReference>
<evidence type="ECO:0000256" key="2">
    <source>
        <dbReference type="ARBA" id="ARBA00022695"/>
    </source>
</evidence>
<dbReference type="AlphaFoldDB" id="A0A7S0PJL5"/>
<dbReference type="Pfam" id="PF03105">
    <property type="entry name" value="SPX"/>
    <property type="match status" value="1"/>
</dbReference>
<evidence type="ECO:0000259" key="3">
    <source>
        <dbReference type="PROSITE" id="PS51382"/>
    </source>
</evidence>
<keyword evidence="2" id="KW-0548">Nucleotidyltransferase</keyword>
<evidence type="ECO:0000256" key="1">
    <source>
        <dbReference type="ARBA" id="ARBA00022679"/>
    </source>
</evidence>
<evidence type="ECO:0000313" key="4">
    <source>
        <dbReference type="EMBL" id="CAD8574087.1"/>
    </source>
</evidence>
<dbReference type="PANTHER" id="PTHR43793:SF1">
    <property type="entry name" value="FAD SYNTHASE"/>
    <property type="match status" value="1"/>
</dbReference>
<dbReference type="SUPFAM" id="SSF52374">
    <property type="entry name" value="Nucleotidylyl transferase"/>
    <property type="match status" value="1"/>
</dbReference>
<name>A0A7S0PJL5_9STRA</name>
<dbReference type="Pfam" id="PF01467">
    <property type="entry name" value="CTP_transf_like"/>
    <property type="match status" value="1"/>
</dbReference>
<protein>
    <recommendedName>
        <fullName evidence="3">SPX domain-containing protein</fullName>
    </recommendedName>
</protein>
<reference evidence="4" key="1">
    <citation type="submission" date="2021-01" db="EMBL/GenBank/DDBJ databases">
        <authorList>
            <person name="Corre E."/>
            <person name="Pelletier E."/>
            <person name="Niang G."/>
            <person name="Scheremetjew M."/>
            <person name="Finn R."/>
            <person name="Kale V."/>
            <person name="Holt S."/>
            <person name="Cochrane G."/>
            <person name="Meng A."/>
            <person name="Brown T."/>
            <person name="Cohen L."/>
        </authorList>
    </citation>
    <scope>NUCLEOTIDE SEQUENCE</scope>
    <source>
        <strain evidence="4">B651</strain>
    </source>
</reference>